<dbReference type="EMBL" id="CP139781">
    <property type="protein sequence ID" value="WRQ86576.1"/>
    <property type="molecule type" value="Genomic_DNA"/>
</dbReference>
<accession>A0ABZ1C4C8</accession>
<dbReference type="PANTHER" id="PTHR45460:SF2">
    <property type="entry name" value="ALPHA 1,3 GLUCANASE, GH71 FAMILY (EUROFUNG)"/>
    <property type="match status" value="1"/>
</dbReference>
<dbReference type="SUPFAM" id="SSF69318">
    <property type="entry name" value="Integrin alpha N-terminal domain"/>
    <property type="match status" value="2"/>
</dbReference>
<gene>
    <name evidence="4" type="ORF">K1X11_017325</name>
</gene>
<keyword evidence="1" id="KW-0732">Signal</keyword>
<feature type="domain" description="ASPIC/UnbV" evidence="3">
    <location>
        <begin position="361"/>
        <end position="397"/>
    </location>
</feature>
<evidence type="ECO:0000313" key="5">
    <source>
        <dbReference type="Proteomes" id="UP000738431"/>
    </source>
</evidence>
<reference evidence="4 5" key="2">
    <citation type="submission" date="2023-12" db="EMBL/GenBank/DDBJ databases">
        <title>Description of an unclassified Opitutus bacterium of Verrucomicrobiota.</title>
        <authorList>
            <person name="Zhang D.-F."/>
        </authorList>
    </citation>
    <scope>NUCLEOTIDE SEQUENCE [LARGE SCALE GENOMIC DNA]</scope>
    <source>
        <strain evidence="4 5">WL0086</strain>
    </source>
</reference>
<dbReference type="InterPro" id="IPR028994">
    <property type="entry name" value="Integrin_alpha_N"/>
</dbReference>
<dbReference type="InterPro" id="IPR013517">
    <property type="entry name" value="FG-GAP"/>
</dbReference>
<evidence type="ECO:0000256" key="1">
    <source>
        <dbReference type="ARBA" id="ARBA00022729"/>
    </source>
</evidence>
<name>A0ABZ1C4C8_9BACT</name>
<proteinExistence type="predicted"/>
<dbReference type="Proteomes" id="UP000738431">
    <property type="component" value="Chromosome"/>
</dbReference>
<sequence length="838" mass="90368">MLDGVAGQLRLVELQADGTKRRVGEAQAVGELGAGAVVRVGHFRDSVAREARLLQERPTFADVLALGPGGAVLLERISETELVDVTEAAGFGGLNGRDAAWLDYEYDGDLDLLVVGEAGLTLWQNNGSGRFEEVAAMVGLDPKGLGISLAVADLDANGGVDVVVAGAENGTTVWQNVRAGRFRAPTAPVGPWPSAERALLEDVDNDGRADVALVGSGQTRLRLGGKGGEVVMDHPEWTPTAAVWVDLEMDGWVEFCAAAEGVMRIWRHDDVGGWRESGETMALPTSAQVTDLIAADADGDGDDDLWIVSETGQVTEFRNDMVQVGRALRLRLESAAMANHGGTGATIEVRAGPTVVARQVMREVPAAIGLGALARMDSVQVVWPDGTVDNLINVPVTGEVVTVERTRVITTGSCPYLYAWNGEEFRFVTDFLGSGALGLALTGGLSWPPDPVEKVRIGDDAELQPRDGQYEIVVSSELREVDYFDGLRVIAVDHPSSEEVHPTDSFMAPPVTPSELWAVGDARPLRRAVDSVGRELTVALSEIDGTFAPCGEVLPPPLRGVCRPISHTLDFGPIESDEGLVLAVTGLLEFGTASSNIALSQTNAASLVWPTLEAEDAGGQWHAVAVNLGIPDGRTKTNVVDLSGRLPQGTRRLRLTTSFKIYWDRIALFTRRPLPEEHRHTVDFSRAELAWRGFSRVETAVDGITRVPVFEEVSDQPPWHTTLEGWCTRYGDVSELLRATDGRLAVLNGGDAMTLEWSAKALPPKPAGWTRTFFLDAVGWDKEENANTDGGDRVEPLPGQPLAIDPEGTSVLRDDWTRHCNTRWVPRDRFAPTRANRE</sequence>
<keyword evidence="5" id="KW-1185">Reference proteome</keyword>
<dbReference type="RefSeq" id="WP_221033036.1">
    <property type="nucleotide sequence ID" value="NZ_CP139781.1"/>
</dbReference>
<evidence type="ECO:0000259" key="3">
    <source>
        <dbReference type="Pfam" id="PF07593"/>
    </source>
</evidence>
<dbReference type="Pfam" id="PF13517">
    <property type="entry name" value="FG-GAP_3"/>
    <property type="match status" value="2"/>
</dbReference>
<feature type="region of interest" description="Disordered" evidence="2">
    <location>
        <begin position="784"/>
        <end position="803"/>
    </location>
</feature>
<reference evidence="4 5" key="1">
    <citation type="submission" date="2021-08" db="EMBL/GenBank/DDBJ databases">
        <authorList>
            <person name="Zhang D."/>
            <person name="Zhang A."/>
            <person name="Wang L."/>
        </authorList>
    </citation>
    <scope>NUCLEOTIDE SEQUENCE [LARGE SCALE GENOMIC DNA]</scope>
    <source>
        <strain evidence="4 5">WL0086</strain>
    </source>
</reference>
<dbReference type="PANTHER" id="PTHR45460">
    <property type="entry name" value="SIMILAR TO CYSTEINE PROTEINASE"/>
    <property type="match status" value="1"/>
</dbReference>
<feature type="compositionally biased region" description="Basic and acidic residues" evidence="2">
    <location>
        <begin position="784"/>
        <end position="795"/>
    </location>
</feature>
<dbReference type="Pfam" id="PF07593">
    <property type="entry name" value="UnbV_ASPIC"/>
    <property type="match status" value="1"/>
</dbReference>
<organism evidence="4 5">
    <name type="scientific">Actomonas aquatica</name>
    <dbReference type="NCBI Taxonomy" id="2866162"/>
    <lineage>
        <taxon>Bacteria</taxon>
        <taxon>Pseudomonadati</taxon>
        <taxon>Verrucomicrobiota</taxon>
        <taxon>Opitutia</taxon>
        <taxon>Opitutales</taxon>
        <taxon>Opitutaceae</taxon>
        <taxon>Actomonas</taxon>
    </lineage>
</organism>
<evidence type="ECO:0000313" key="4">
    <source>
        <dbReference type="EMBL" id="WRQ86576.1"/>
    </source>
</evidence>
<protein>
    <submittedName>
        <fullName evidence="4">CRTAC1 family protein</fullName>
    </submittedName>
</protein>
<evidence type="ECO:0000256" key="2">
    <source>
        <dbReference type="SAM" id="MobiDB-lite"/>
    </source>
</evidence>
<dbReference type="InterPro" id="IPR011519">
    <property type="entry name" value="UnbV_ASPIC"/>
</dbReference>